<dbReference type="InterPro" id="IPR045865">
    <property type="entry name" value="ACT-like_dom_sf"/>
</dbReference>
<dbReference type="GO" id="GO:0003941">
    <property type="term" value="F:L-serine ammonia-lyase activity"/>
    <property type="evidence" value="ECO:0007669"/>
    <property type="project" value="TreeGrafter"/>
</dbReference>
<comment type="caution">
    <text evidence="7">The sequence shown here is derived from an EMBL/GenBank/DDBJ whole genome shotgun (WGS) entry which is preliminary data.</text>
</comment>
<dbReference type="GO" id="GO:0006565">
    <property type="term" value="P:L-serine catabolic process"/>
    <property type="evidence" value="ECO:0007669"/>
    <property type="project" value="TreeGrafter"/>
</dbReference>
<organism evidence="7 8">
    <name type="scientific">Arachis hypogaea</name>
    <name type="common">Peanut</name>
    <dbReference type="NCBI Taxonomy" id="3818"/>
    <lineage>
        <taxon>Eukaryota</taxon>
        <taxon>Viridiplantae</taxon>
        <taxon>Streptophyta</taxon>
        <taxon>Embryophyta</taxon>
        <taxon>Tracheophyta</taxon>
        <taxon>Spermatophyta</taxon>
        <taxon>Magnoliopsida</taxon>
        <taxon>eudicotyledons</taxon>
        <taxon>Gunneridae</taxon>
        <taxon>Pentapetalae</taxon>
        <taxon>rosids</taxon>
        <taxon>fabids</taxon>
        <taxon>Fabales</taxon>
        <taxon>Fabaceae</taxon>
        <taxon>Papilionoideae</taxon>
        <taxon>50 kb inversion clade</taxon>
        <taxon>dalbergioids sensu lato</taxon>
        <taxon>Dalbergieae</taxon>
        <taxon>Pterocarpus clade</taxon>
        <taxon>Arachis</taxon>
    </lineage>
</organism>
<evidence type="ECO:0000256" key="1">
    <source>
        <dbReference type="ARBA" id="ARBA00001933"/>
    </source>
</evidence>
<comment type="cofactor">
    <cofactor evidence="1">
        <name>pyridoxal 5'-phosphate</name>
        <dbReference type="ChEBI" id="CHEBI:597326"/>
    </cofactor>
</comment>
<dbReference type="CDD" id="cd04907">
    <property type="entry name" value="ACT_ThrD-I_2"/>
    <property type="match status" value="1"/>
</dbReference>
<evidence type="ECO:0000313" key="8">
    <source>
        <dbReference type="Proteomes" id="UP000289738"/>
    </source>
</evidence>
<proteinExistence type="predicted"/>
<dbReference type="Pfam" id="PF00585">
    <property type="entry name" value="Thr_dehydrat_C"/>
    <property type="match status" value="1"/>
</dbReference>
<dbReference type="GO" id="GO:0009097">
    <property type="term" value="P:isoleucine biosynthetic process"/>
    <property type="evidence" value="ECO:0007669"/>
    <property type="project" value="TreeGrafter"/>
</dbReference>
<dbReference type="OrthoDB" id="4418812at2759"/>
<evidence type="ECO:0000256" key="4">
    <source>
        <dbReference type="ARBA" id="ARBA00023239"/>
    </source>
</evidence>
<keyword evidence="8" id="KW-1185">Reference proteome</keyword>
<dbReference type="PANTHER" id="PTHR48078:SF11">
    <property type="entry name" value="THREONINE DEHYDRATASE, MITOCHONDRIAL"/>
    <property type="match status" value="1"/>
</dbReference>
<dbReference type="InterPro" id="IPR001721">
    <property type="entry name" value="TD_ACT-like"/>
</dbReference>
<reference evidence="7 8" key="1">
    <citation type="submission" date="2019-01" db="EMBL/GenBank/DDBJ databases">
        <title>Sequencing of cultivated peanut Arachis hypogaea provides insights into genome evolution and oil improvement.</title>
        <authorList>
            <person name="Chen X."/>
        </authorList>
    </citation>
    <scope>NUCLEOTIDE SEQUENCE [LARGE SCALE GENOMIC DNA]</scope>
    <source>
        <strain evidence="8">cv. Fuhuasheng</strain>
        <tissue evidence="7">Leaves</tissue>
    </source>
</reference>
<comment type="pathway">
    <text evidence="5">Amino-acid biosynthesis.</text>
</comment>
<sequence>MESCQLKTYNLTETDLVKDHLRYLMGGRSNVQNEVLCRFIFPERPGALTKFLDSFSPRWNISLFHYRGQGETGANVLVGIQVPRVEMDEFHDRANRLG</sequence>
<evidence type="ECO:0000256" key="5">
    <source>
        <dbReference type="ARBA" id="ARBA00029440"/>
    </source>
</evidence>
<protein>
    <recommendedName>
        <fullName evidence="6">ACT-like domain-containing protein</fullName>
    </recommendedName>
</protein>
<dbReference type="Proteomes" id="UP000289738">
    <property type="component" value="Chromosome B06"/>
</dbReference>
<evidence type="ECO:0000256" key="2">
    <source>
        <dbReference type="ARBA" id="ARBA00022605"/>
    </source>
</evidence>
<keyword evidence="2" id="KW-0028">Amino-acid biosynthesis</keyword>
<accession>A0A444YP05</accession>
<dbReference type="GO" id="GO:0004794">
    <property type="term" value="F:threonine deaminase activity"/>
    <property type="evidence" value="ECO:0007669"/>
    <property type="project" value="TreeGrafter"/>
</dbReference>
<evidence type="ECO:0000259" key="6">
    <source>
        <dbReference type="PROSITE" id="PS51672"/>
    </source>
</evidence>
<evidence type="ECO:0000313" key="7">
    <source>
        <dbReference type="EMBL" id="RYR03690.1"/>
    </source>
</evidence>
<dbReference type="InterPro" id="IPR050147">
    <property type="entry name" value="Ser/Thr_Dehydratase"/>
</dbReference>
<name>A0A444YP05_ARAHY</name>
<keyword evidence="3" id="KW-0663">Pyridoxal phosphate</keyword>
<dbReference type="InterPro" id="IPR038110">
    <property type="entry name" value="TD_ACT-like_sf"/>
</dbReference>
<dbReference type="GO" id="GO:0006567">
    <property type="term" value="P:L-threonine catabolic process"/>
    <property type="evidence" value="ECO:0007669"/>
    <property type="project" value="TreeGrafter"/>
</dbReference>
<dbReference type="Gene3D" id="3.40.1020.10">
    <property type="entry name" value="Biosynthetic Threonine Deaminase, Domain 3"/>
    <property type="match status" value="1"/>
</dbReference>
<dbReference type="PROSITE" id="PS51672">
    <property type="entry name" value="ACT_LIKE"/>
    <property type="match status" value="1"/>
</dbReference>
<dbReference type="STRING" id="3818.A0A444YP05"/>
<gene>
    <name evidence="7" type="ORF">Ahy_B06g082882</name>
</gene>
<evidence type="ECO:0000256" key="3">
    <source>
        <dbReference type="ARBA" id="ARBA00022898"/>
    </source>
</evidence>
<dbReference type="EMBL" id="SDMP01000016">
    <property type="protein sequence ID" value="RYR03690.1"/>
    <property type="molecule type" value="Genomic_DNA"/>
</dbReference>
<dbReference type="SUPFAM" id="SSF55021">
    <property type="entry name" value="ACT-like"/>
    <property type="match status" value="1"/>
</dbReference>
<feature type="domain" description="ACT-like" evidence="6">
    <location>
        <begin position="35"/>
        <end position="98"/>
    </location>
</feature>
<keyword evidence="4" id="KW-0456">Lyase</keyword>
<dbReference type="AlphaFoldDB" id="A0A444YP05"/>
<dbReference type="PANTHER" id="PTHR48078">
    <property type="entry name" value="THREONINE DEHYDRATASE, MITOCHONDRIAL-RELATED"/>
    <property type="match status" value="1"/>
</dbReference>